<evidence type="ECO:0000256" key="4">
    <source>
        <dbReference type="ARBA" id="ARBA00019595"/>
    </source>
</evidence>
<evidence type="ECO:0000256" key="7">
    <source>
        <dbReference type="RuleBase" id="RU364069"/>
    </source>
</evidence>
<dbReference type="RefSeq" id="WP_207775363.1">
    <property type="nucleotide sequence ID" value="NZ_JACCEX010000001.1"/>
</dbReference>
<keyword evidence="7" id="KW-0413">Isomerase</keyword>
<protein>
    <recommendedName>
        <fullName evidence="4 7">dTDP-4-dehydrorhamnose 3,5-epimerase</fullName>
        <ecNumber evidence="3 7">5.1.3.13</ecNumber>
    </recommendedName>
    <alternativeName>
        <fullName evidence="7">Thymidine diphospho-4-keto-rhamnose 3,5-epimerase</fullName>
    </alternativeName>
</protein>
<dbReference type="PANTHER" id="PTHR21047:SF2">
    <property type="entry name" value="THYMIDINE DIPHOSPHO-4-KETO-RHAMNOSE 3,5-EPIMERASE"/>
    <property type="match status" value="1"/>
</dbReference>
<dbReference type="InterPro" id="IPR000888">
    <property type="entry name" value="RmlC-like"/>
</dbReference>
<dbReference type="NCBIfam" id="TIGR01221">
    <property type="entry name" value="rmlC"/>
    <property type="match status" value="1"/>
</dbReference>
<dbReference type="SUPFAM" id="SSF51182">
    <property type="entry name" value="RmlC-like cupins"/>
    <property type="match status" value="1"/>
</dbReference>
<dbReference type="UniPathway" id="UPA00124"/>
<dbReference type="GO" id="GO:0019305">
    <property type="term" value="P:dTDP-rhamnose biosynthetic process"/>
    <property type="evidence" value="ECO:0007669"/>
    <property type="project" value="UniProtKB-UniRule"/>
</dbReference>
<evidence type="ECO:0000256" key="6">
    <source>
        <dbReference type="PIRSR" id="PIRSR600888-3"/>
    </source>
</evidence>
<evidence type="ECO:0000256" key="5">
    <source>
        <dbReference type="PIRSR" id="PIRSR600888-1"/>
    </source>
</evidence>
<dbReference type="STRING" id="1231391.GCA_000308195_01412"/>
<comment type="function">
    <text evidence="2 7">Catalyzes the epimerization of the C3' and C5'positions of dTDP-6-deoxy-D-xylo-4-hexulose, forming dTDP-6-deoxy-L-lyxo-4-hexulose.</text>
</comment>
<reference evidence="8 9" key="1">
    <citation type="submission" date="2018-04" db="EMBL/GenBank/DDBJ databases">
        <title>Genomic Encyclopedia of Type Strains, Phase IV (KMG-IV): sequencing the most valuable type-strain genomes for metagenomic binning, comparative biology and taxonomic classification.</title>
        <authorList>
            <person name="Goeker M."/>
        </authorList>
    </citation>
    <scope>NUCLEOTIDE SEQUENCE [LARGE SCALE GENOMIC DNA]</scope>
    <source>
        <strain evidence="8 9">DSM 10065</strain>
    </source>
</reference>
<evidence type="ECO:0000256" key="1">
    <source>
        <dbReference type="ARBA" id="ARBA00001298"/>
    </source>
</evidence>
<keyword evidence="9" id="KW-1185">Reference proteome</keyword>
<comment type="pathway">
    <text evidence="7">Carbohydrate biosynthesis; dTDP-L-rhamnose biosynthesis.</text>
</comment>
<evidence type="ECO:0000256" key="2">
    <source>
        <dbReference type="ARBA" id="ARBA00001997"/>
    </source>
</evidence>
<dbReference type="PANTHER" id="PTHR21047">
    <property type="entry name" value="DTDP-6-DEOXY-D-GLUCOSE-3,5 EPIMERASE"/>
    <property type="match status" value="1"/>
</dbReference>
<dbReference type="Gene3D" id="2.60.120.10">
    <property type="entry name" value="Jelly Rolls"/>
    <property type="match status" value="1"/>
</dbReference>
<name>A0A2U1CPJ7_9BURK</name>
<dbReference type="Pfam" id="PF00908">
    <property type="entry name" value="dTDP_sugar_isom"/>
    <property type="match status" value="1"/>
</dbReference>
<organism evidence="8 9">
    <name type="scientific">Pusillimonas noertemannii</name>
    <dbReference type="NCBI Taxonomy" id="305977"/>
    <lineage>
        <taxon>Bacteria</taxon>
        <taxon>Pseudomonadati</taxon>
        <taxon>Pseudomonadota</taxon>
        <taxon>Betaproteobacteria</taxon>
        <taxon>Burkholderiales</taxon>
        <taxon>Alcaligenaceae</taxon>
        <taxon>Pusillimonas</taxon>
    </lineage>
</organism>
<comment type="catalytic activity">
    <reaction evidence="1 7">
        <text>dTDP-4-dehydro-6-deoxy-alpha-D-glucose = dTDP-4-dehydro-beta-L-rhamnose</text>
        <dbReference type="Rhea" id="RHEA:16969"/>
        <dbReference type="ChEBI" id="CHEBI:57649"/>
        <dbReference type="ChEBI" id="CHEBI:62830"/>
        <dbReference type="EC" id="5.1.3.13"/>
    </reaction>
</comment>
<accession>A0A2U1CPJ7</accession>
<proteinExistence type="inferred from homology"/>
<feature type="site" description="Participates in a stacking interaction with the thymidine ring of dTDP-4-oxo-6-deoxyglucose" evidence="6">
    <location>
        <position position="139"/>
    </location>
</feature>
<evidence type="ECO:0000313" key="9">
    <source>
        <dbReference type="Proteomes" id="UP000246145"/>
    </source>
</evidence>
<evidence type="ECO:0000256" key="3">
    <source>
        <dbReference type="ARBA" id="ARBA00012098"/>
    </source>
</evidence>
<dbReference type="GO" id="GO:0000271">
    <property type="term" value="P:polysaccharide biosynthetic process"/>
    <property type="evidence" value="ECO:0007669"/>
    <property type="project" value="TreeGrafter"/>
</dbReference>
<comment type="subunit">
    <text evidence="7">Homodimer.</text>
</comment>
<comment type="similarity">
    <text evidence="7">Belongs to the dTDP-4-dehydrorhamnose 3,5-epimerase family.</text>
</comment>
<dbReference type="GO" id="GO:0005829">
    <property type="term" value="C:cytosol"/>
    <property type="evidence" value="ECO:0007669"/>
    <property type="project" value="TreeGrafter"/>
</dbReference>
<dbReference type="Proteomes" id="UP000246145">
    <property type="component" value="Unassembled WGS sequence"/>
</dbReference>
<dbReference type="CDD" id="cd00438">
    <property type="entry name" value="cupin_RmlC"/>
    <property type="match status" value="1"/>
</dbReference>
<evidence type="ECO:0000313" key="8">
    <source>
        <dbReference type="EMBL" id="PVY67799.1"/>
    </source>
</evidence>
<comment type="caution">
    <text evidence="8">The sequence shown here is derived from an EMBL/GenBank/DDBJ whole genome shotgun (WGS) entry which is preliminary data.</text>
</comment>
<dbReference type="EMBL" id="QEKO01000001">
    <property type="protein sequence ID" value="PVY67799.1"/>
    <property type="molecule type" value="Genomic_DNA"/>
</dbReference>
<dbReference type="EC" id="5.1.3.13" evidence="3 7"/>
<gene>
    <name evidence="8" type="ORF">C7440_0182</name>
</gene>
<dbReference type="InterPro" id="IPR014710">
    <property type="entry name" value="RmlC-like_jellyroll"/>
</dbReference>
<dbReference type="InterPro" id="IPR011051">
    <property type="entry name" value="RmlC_Cupin_sf"/>
</dbReference>
<dbReference type="GO" id="GO:0008830">
    <property type="term" value="F:dTDP-4-dehydrorhamnose 3,5-epimerase activity"/>
    <property type="evidence" value="ECO:0007669"/>
    <property type="project" value="UniProtKB-UniRule"/>
</dbReference>
<feature type="active site" description="Proton donor" evidence="5">
    <location>
        <position position="133"/>
    </location>
</feature>
<dbReference type="AlphaFoldDB" id="A0A2U1CPJ7"/>
<sequence>MPLQLLDTAFPDIKLIALRQFADERGYFIEHFRAQQYQDLPGQNGAFVQDNFSHSKRDVLRGLHFQNPNGQGKLVRAVQGSVYDITVDVRADSPTFGQWQALVLSSEEPRHLWIPPGYAHGFLVLSEQALVEYKCTDYYTPQSEACLRWNDPNLGIDWPCEAPLLSDKDRNGQTLKELLEAGRCPAAN</sequence>
<feature type="active site" description="Proton acceptor" evidence="5">
    <location>
        <position position="64"/>
    </location>
</feature>